<dbReference type="Proteomes" id="UP001517388">
    <property type="component" value="Unassembled WGS sequence"/>
</dbReference>
<gene>
    <name evidence="1" type="ORF">FJR39_08295</name>
</gene>
<keyword evidence="2" id="KW-1185">Reference proteome</keyword>
<evidence type="ECO:0000313" key="1">
    <source>
        <dbReference type="EMBL" id="MTJ43216.1"/>
    </source>
</evidence>
<reference evidence="2" key="1">
    <citation type="journal article" date="2020" name="Toxins">
        <title>Phylogenomic Analysis of Secondary Metabolism in the Toxic Cyanobacterial Genera Anabaena, Dolichospermum and Aphanizomenon.</title>
        <authorList>
            <person name="Oesterholm J."/>
            <person name="Popin R.V."/>
            <person name="Fewer D.P."/>
            <person name="Sivonen K."/>
        </authorList>
    </citation>
    <scope>NUCLEOTIDE SEQUENCE [LARGE SCALE GENOMIC DNA]</scope>
    <source>
        <strain evidence="2">UHCC 0037</strain>
    </source>
</reference>
<evidence type="ECO:0000313" key="2">
    <source>
        <dbReference type="Proteomes" id="UP001517388"/>
    </source>
</evidence>
<name>A0ACC7S4H9_DOLFA</name>
<accession>A0ACC7S4H9</accession>
<proteinExistence type="predicted"/>
<comment type="caution">
    <text evidence="1">The sequence shown here is derived from an EMBL/GenBank/DDBJ whole genome shotgun (WGS) entry which is preliminary data.</text>
</comment>
<sequence length="816" mass="94097">MTAEEALKLVEVANSWVFAKLEENLSDIQKAIIQQILEGQKLKNIEFLGYANSSIQREYAPKLWRLLEEVTGDEKVGVKNLQVILERLQKRELPKVSDTITAQAEEREGENSQIQEISESYIENVLCYSSERDFVGRDAAITHINKLVNEGRKIIVIQAAGGVGKTTLAKQYLTQFDLILPLEMAKDKETITAVESVVEEWLKQYFKEEPGREFGITLSRLKTQLKTRKVGVLIDNLEPALDEKGRFVEKHNGYVRLLGILADENVQSVTLITSRERLCDDRVNGIYHYPLSVLDVTAWKEFFTFYQIKIDTFSLAAMHKVYGGNAKAMDILLGVMREDYKGDMAAYWQENCTFVETELKNLVESQFNRLQILDTEAYKLLCRLGCFRYQDVPRVSIDALLALLWDISEEKQKNVIKSLRNRCLVEFEKGEYWLHPVIREQAIERLKASGEWEEVNHKAAEFWTESVNTIEAINDAIRAFEAYHHYLAVPNYEEAAAVIIKGRDNKWEQGEYLGRSFYRIGLLQPMISGILLLLNNLKNCYYLSYLNNILGDIYWHTGDINKSIKCHQNSRFLVVNYLSLKHQINEEQDLLFKLKNLEIGSFMNIGICKLDLWELEEAINFFEITVSMSKTTGYDRCLIPALFGLSFAKSSLNWKDAKNADFHLIANLHFYTTTVDKKVTTWATIWLVYLGLTYKNLRSIEKSFEMYNQAISYAEESNYTQVKAKAFTGLAELYRIQDDFEKALSHHSESIELLDKIGAKCDLAEAYYQLGLTYQKMGETENSHTNFNEAIQLFNEMEAPKQVEKVQKAKRENIDS</sequence>
<protein>
    <submittedName>
        <fullName evidence="1">Tetratricopeptide repeat protein</fullName>
    </submittedName>
</protein>
<dbReference type="EMBL" id="VILF01000001">
    <property type="protein sequence ID" value="MTJ43216.1"/>
    <property type="molecule type" value="Genomic_DNA"/>
</dbReference>
<organism evidence="1 2">
    <name type="scientific">Dolichospermum flos-aquae UHCC 0037</name>
    <dbReference type="NCBI Taxonomy" id="2590026"/>
    <lineage>
        <taxon>Bacteria</taxon>
        <taxon>Bacillati</taxon>
        <taxon>Cyanobacteriota</taxon>
        <taxon>Cyanophyceae</taxon>
        <taxon>Nostocales</taxon>
        <taxon>Aphanizomenonaceae</taxon>
        <taxon>Dolichospermum</taxon>
    </lineage>
</organism>